<feature type="domain" description="SusD-like N-terminal" evidence="8">
    <location>
        <begin position="94"/>
        <end position="216"/>
    </location>
</feature>
<dbReference type="Pfam" id="PF07980">
    <property type="entry name" value="SusD_RagB"/>
    <property type="match status" value="1"/>
</dbReference>
<comment type="subcellular location">
    <subcellularLocation>
        <location evidence="1">Cell outer membrane</location>
    </subcellularLocation>
</comment>
<dbReference type="Proteomes" id="UP000256779">
    <property type="component" value="Unassembled WGS sequence"/>
</dbReference>
<evidence type="ECO:0000256" key="1">
    <source>
        <dbReference type="ARBA" id="ARBA00004442"/>
    </source>
</evidence>
<keyword evidence="4" id="KW-0472">Membrane</keyword>
<dbReference type="InterPro" id="IPR033985">
    <property type="entry name" value="SusD-like_N"/>
</dbReference>
<evidence type="ECO:0000256" key="6">
    <source>
        <dbReference type="SAM" id="SignalP"/>
    </source>
</evidence>
<feature type="chain" id="PRO_5017697651" evidence="6">
    <location>
        <begin position="20"/>
        <end position="507"/>
    </location>
</feature>
<evidence type="ECO:0000256" key="3">
    <source>
        <dbReference type="ARBA" id="ARBA00022729"/>
    </source>
</evidence>
<gene>
    <name evidence="9" type="ORF">C7460_10382</name>
</gene>
<comment type="caution">
    <text evidence="9">The sequence shown here is derived from an EMBL/GenBank/DDBJ whole genome shotgun (WGS) entry which is preliminary data.</text>
</comment>
<keyword evidence="5" id="KW-0998">Cell outer membrane</keyword>
<dbReference type="GO" id="GO:0009279">
    <property type="term" value="C:cell outer membrane"/>
    <property type="evidence" value="ECO:0007669"/>
    <property type="project" value="UniProtKB-SubCell"/>
</dbReference>
<keyword evidence="3 6" id="KW-0732">Signal</keyword>
<evidence type="ECO:0000256" key="4">
    <source>
        <dbReference type="ARBA" id="ARBA00023136"/>
    </source>
</evidence>
<evidence type="ECO:0000313" key="10">
    <source>
        <dbReference type="Proteomes" id="UP000256779"/>
    </source>
</evidence>
<protein>
    <submittedName>
        <fullName evidence="9">Putative outer membrane starch-binding protein</fullName>
    </submittedName>
</protein>
<evidence type="ECO:0000256" key="5">
    <source>
        <dbReference type="ARBA" id="ARBA00023237"/>
    </source>
</evidence>
<feature type="domain" description="RagB/SusD" evidence="7">
    <location>
        <begin position="386"/>
        <end position="506"/>
    </location>
</feature>
<dbReference type="SUPFAM" id="SSF48452">
    <property type="entry name" value="TPR-like"/>
    <property type="match status" value="1"/>
</dbReference>
<name>A0A3D9L8F8_MARFU</name>
<dbReference type="AlphaFoldDB" id="A0A3D9L8F8"/>
<keyword evidence="10" id="KW-1185">Reference proteome</keyword>
<proteinExistence type="inferred from homology"/>
<dbReference type="Pfam" id="PF14322">
    <property type="entry name" value="SusD-like_3"/>
    <property type="match status" value="1"/>
</dbReference>
<dbReference type="InterPro" id="IPR012944">
    <property type="entry name" value="SusD_RagB_dom"/>
</dbReference>
<sequence>MRNYIKISIMASLVLAASACTDLDEELRGDFSEDFDPANPGLGQSGGGTDDGLSAAYAEVLNGTANHGGYFSVTEVSTDEAVITQKGGDWFDGGIWLNMHRHQWQSTNPGLLGAWNQSYAGIAQCNLLLQETKFNAEQVAQLRTLRAYFYWRLMDLFGNVKIVTEPGKDVEQSSRAEVFAFIESELLAVLPDLSTGRTYARANAWGAQALLARIYLNAEVYTGTARYQDAIDAADAVINSGVYDLSSSYADVFSPTNEDNIEHIWVAPFDESVGTGMNLAQMTLHYPSQLTYQLQQQPWNGYSTLEEFYNSYEDGDVRKENNFIVGPQYDIFGNPILDVAFDKADPDGAPVNYTPEINMLAPNGSRQAGARLGKFSFKEKQLPDMDNDFPLFRYAEVLLTKAEASARLNSNWSDPTALMLVNMLRERASVSEYTTMTEEEFLAERGREMFQESSRRTDLIRFGAWGNAWWEKAAHSDPNLNLFPIPNDQIQASQAETFKLTQNPGYD</sequence>
<evidence type="ECO:0000259" key="7">
    <source>
        <dbReference type="Pfam" id="PF07980"/>
    </source>
</evidence>
<comment type="similarity">
    <text evidence="2">Belongs to the SusD family.</text>
</comment>
<dbReference type="Gene3D" id="1.25.40.390">
    <property type="match status" value="1"/>
</dbReference>
<accession>A0A3D9L8F8</accession>
<evidence type="ECO:0000256" key="2">
    <source>
        <dbReference type="ARBA" id="ARBA00006275"/>
    </source>
</evidence>
<evidence type="ECO:0000259" key="8">
    <source>
        <dbReference type="Pfam" id="PF14322"/>
    </source>
</evidence>
<evidence type="ECO:0000313" key="9">
    <source>
        <dbReference type="EMBL" id="REE01566.1"/>
    </source>
</evidence>
<reference evidence="9 10" key="1">
    <citation type="submission" date="2018-07" db="EMBL/GenBank/DDBJ databases">
        <title>Genomic Encyclopedia of Type Strains, Phase IV (KMG-IV): sequencing the most valuable type-strain genomes for metagenomic binning, comparative biology and taxonomic classification.</title>
        <authorList>
            <person name="Goeker M."/>
        </authorList>
    </citation>
    <scope>NUCLEOTIDE SEQUENCE [LARGE SCALE GENOMIC DNA]</scope>
    <source>
        <strain evidence="9 10">DSM 4134</strain>
    </source>
</reference>
<feature type="signal peptide" evidence="6">
    <location>
        <begin position="1"/>
        <end position="19"/>
    </location>
</feature>
<dbReference type="EMBL" id="QREG01000003">
    <property type="protein sequence ID" value="REE01566.1"/>
    <property type="molecule type" value="Genomic_DNA"/>
</dbReference>
<dbReference type="RefSeq" id="WP_115867071.1">
    <property type="nucleotide sequence ID" value="NZ_QREG01000003.1"/>
</dbReference>
<dbReference type="OrthoDB" id="9783641at2"/>
<dbReference type="InterPro" id="IPR011990">
    <property type="entry name" value="TPR-like_helical_dom_sf"/>
</dbReference>
<organism evidence="9 10">
    <name type="scientific">Marinoscillum furvescens DSM 4134</name>
    <dbReference type="NCBI Taxonomy" id="1122208"/>
    <lineage>
        <taxon>Bacteria</taxon>
        <taxon>Pseudomonadati</taxon>
        <taxon>Bacteroidota</taxon>
        <taxon>Cytophagia</taxon>
        <taxon>Cytophagales</taxon>
        <taxon>Reichenbachiellaceae</taxon>
        <taxon>Marinoscillum</taxon>
    </lineage>
</organism>
<dbReference type="PROSITE" id="PS51257">
    <property type="entry name" value="PROKAR_LIPOPROTEIN"/>
    <property type="match status" value="1"/>
</dbReference>